<keyword evidence="3" id="KW-1185">Reference proteome</keyword>
<feature type="transmembrane region" description="Helical" evidence="1">
    <location>
        <begin position="12"/>
        <end position="32"/>
    </location>
</feature>
<evidence type="ECO:0000313" key="3">
    <source>
        <dbReference type="Proteomes" id="UP000238479"/>
    </source>
</evidence>
<dbReference type="Gramene" id="PRQ49776">
    <property type="protein sequence ID" value="PRQ49776"/>
    <property type="gene ID" value="RchiOBHm_Chr2g0125671"/>
</dbReference>
<dbReference type="Proteomes" id="UP000238479">
    <property type="component" value="Chromosome 2"/>
</dbReference>
<comment type="caution">
    <text evidence="2">The sequence shown here is derived from an EMBL/GenBank/DDBJ whole genome shotgun (WGS) entry which is preliminary data.</text>
</comment>
<dbReference type="EMBL" id="PDCK01000040">
    <property type="protein sequence ID" value="PRQ49776.1"/>
    <property type="molecule type" value="Genomic_DNA"/>
</dbReference>
<keyword evidence="1" id="KW-0472">Membrane</keyword>
<evidence type="ECO:0000256" key="1">
    <source>
        <dbReference type="SAM" id="Phobius"/>
    </source>
</evidence>
<sequence length="73" mass="8529">MTNDLILTPYTFVSYLLPCSLTQLPFYPYFFFSTKISMGFLGHFYVESKTRSTFCAYTFVNHISPLIPFDLHP</sequence>
<keyword evidence="1" id="KW-0812">Transmembrane</keyword>
<evidence type="ECO:0000313" key="2">
    <source>
        <dbReference type="EMBL" id="PRQ49776.1"/>
    </source>
</evidence>
<protein>
    <submittedName>
        <fullName evidence="2">Uncharacterized protein</fullName>
    </submittedName>
</protein>
<gene>
    <name evidence="2" type="ORF">RchiOBHm_Chr2g0125671</name>
</gene>
<name>A0A2P6RTM4_ROSCH</name>
<keyword evidence="1" id="KW-1133">Transmembrane helix</keyword>
<reference evidence="2 3" key="1">
    <citation type="journal article" date="2018" name="Nat. Genet.">
        <title>The Rosa genome provides new insights in the design of modern roses.</title>
        <authorList>
            <person name="Bendahmane M."/>
        </authorList>
    </citation>
    <scope>NUCLEOTIDE SEQUENCE [LARGE SCALE GENOMIC DNA]</scope>
    <source>
        <strain evidence="3">cv. Old Blush</strain>
    </source>
</reference>
<accession>A0A2P6RTM4</accession>
<organism evidence="2 3">
    <name type="scientific">Rosa chinensis</name>
    <name type="common">China rose</name>
    <dbReference type="NCBI Taxonomy" id="74649"/>
    <lineage>
        <taxon>Eukaryota</taxon>
        <taxon>Viridiplantae</taxon>
        <taxon>Streptophyta</taxon>
        <taxon>Embryophyta</taxon>
        <taxon>Tracheophyta</taxon>
        <taxon>Spermatophyta</taxon>
        <taxon>Magnoliopsida</taxon>
        <taxon>eudicotyledons</taxon>
        <taxon>Gunneridae</taxon>
        <taxon>Pentapetalae</taxon>
        <taxon>rosids</taxon>
        <taxon>fabids</taxon>
        <taxon>Rosales</taxon>
        <taxon>Rosaceae</taxon>
        <taxon>Rosoideae</taxon>
        <taxon>Rosoideae incertae sedis</taxon>
        <taxon>Rosa</taxon>
    </lineage>
</organism>
<proteinExistence type="predicted"/>
<dbReference type="AlphaFoldDB" id="A0A2P6RTM4"/>